<gene>
    <name evidence="1" type="ORF">DEBURN_LOCUS9053</name>
</gene>
<name>A0A9N9G7U1_9GLOM</name>
<dbReference type="Proteomes" id="UP000789706">
    <property type="component" value="Unassembled WGS sequence"/>
</dbReference>
<feature type="non-terminal residue" evidence="1">
    <location>
        <position position="1"/>
    </location>
</feature>
<evidence type="ECO:0000313" key="2">
    <source>
        <dbReference type="Proteomes" id="UP000789706"/>
    </source>
</evidence>
<keyword evidence="2" id="KW-1185">Reference proteome</keyword>
<accession>A0A9N9G7U1</accession>
<reference evidence="1" key="1">
    <citation type="submission" date="2021-06" db="EMBL/GenBank/DDBJ databases">
        <authorList>
            <person name="Kallberg Y."/>
            <person name="Tangrot J."/>
            <person name="Rosling A."/>
        </authorList>
    </citation>
    <scope>NUCLEOTIDE SEQUENCE</scope>
    <source>
        <strain evidence="1">AZ414A</strain>
    </source>
</reference>
<dbReference type="AlphaFoldDB" id="A0A9N9G7U1"/>
<proteinExistence type="predicted"/>
<dbReference type="EMBL" id="CAJVPK010001553">
    <property type="protein sequence ID" value="CAG8590930.1"/>
    <property type="molecule type" value="Genomic_DNA"/>
</dbReference>
<organism evidence="1 2">
    <name type="scientific">Diversispora eburnea</name>
    <dbReference type="NCBI Taxonomy" id="1213867"/>
    <lineage>
        <taxon>Eukaryota</taxon>
        <taxon>Fungi</taxon>
        <taxon>Fungi incertae sedis</taxon>
        <taxon>Mucoromycota</taxon>
        <taxon>Glomeromycotina</taxon>
        <taxon>Glomeromycetes</taxon>
        <taxon>Diversisporales</taxon>
        <taxon>Diversisporaceae</taxon>
        <taxon>Diversispora</taxon>
    </lineage>
</organism>
<sequence>RCIITSGVNDSDGIRRMVVGCSINVIIIGIEFGLDELEEV</sequence>
<protein>
    <submittedName>
        <fullName evidence="1">11973_t:CDS:1</fullName>
    </submittedName>
</protein>
<evidence type="ECO:0000313" key="1">
    <source>
        <dbReference type="EMBL" id="CAG8590930.1"/>
    </source>
</evidence>
<comment type="caution">
    <text evidence="1">The sequence shown here is derived from an EMBL/GenBank/DDBJ whole genome shotgun (WGS) entry which is preliminary data.</text>
</comment>